<evidence type="ECO:0000313" key="2">
    <source>
        <dbReference type="Proteomes" id="UP000693672"/>
    </source>
</evidence>
<organism evidence="1 2">
    <name type="scientific">Paenibacillus solanacearum</name>
    <dbReference type="NCBI Taxonomy" id="2048548"/>
    <lineage>
        <taxon>Bacteria</taxon>
        <taxon>Bacillati</taxon>
        <taxon>Bacillota</taxon>
        <taxon>Bacilli</taxon>
        <taxon>Bacillales</taxon>
        <taxon>Paenibacillaceae</taxon>
        <taxon>Paenibacillus</taxon>
    </lineage>
</organism>
<keyword evidence="2" id="KW-1185">Reference proteome</keyword>
<accession>A0A916NYP3</accession>
<name>A0A916NYP3_9BACL</name>
<comment type="caution">
    <text evidence="1">The sequence shown here is derived from an EMBL/GenBank/DDBJ whole genome shotgun (WGS) entry which is preliminary data.</text>
</comment>
<reference evidence="1" key="1">
    <citation type="submission" date="2021-06" db="EMBL/GenBank/DDBJ databases">
        <authorList>
            <person name="Criscuolo A."/>
        </authorList>
    </citation>
    <scope>NUCLEOTIDE SEQUENCE</scope>
    <source>
        <strain evidence="1">CIP111600</strain>
    </source>
</reference>
<dbReference type="EMBL" id="CAJVAS010000041">
    <property type="protein sequence ID" value="CAG7648153.1"/>
    <property type="molecule type" value="Genomic_DNA"/>
</dbReference>
<protein>
    <recommendedName>
        <fullName evidence="3">DUF4160 domain-containing protein</fullName>
    </recommendedName>
</protein>
<dbReference type="Proteomes" id="UP000693672">
    <property type="component" value="Unassembled WGS sequence"/>
</dbReference>
<gene>
    <name evidence="1" type="ORF">PAESOLCIP111_05539</name>
</gene>
<evidence type="ECO:0000313" key="1">
    <source>
        <dbReference type="EMBL" id="CAG7648153.1"/>
    </source>
</evidence>
<dbReference type="AlphaFoldDB" id="A0A916NYP3"/>
<evidence type="ECO:0008006" key="3">
    <source>
        <dbReference type="Google" id="ProtNLM"/>
    </source>
</evidence>
<dbReference type="RefSeq" id="WP_218095253.1">
    <property type="nucleotide sequence ID" value="NZ_CAJVAS010000041.1"/>
</dbReference>
<proteinExistence type="predicted"/>
<sequence>MAGVDSGCYVDSASGVDDQLNDAVRTEVKKNSSMWWEIERSKSSCKSTACIDKSISNQKKLEAANDEWRNNACSYTDCMSGEASFILEGNIAIGVRLAIVIQEESRGILDGVIDFISPRAYAADLPPGQVTPKTSIGYIEHYYRSGDHAPPHVHVIDKNNVVVRVGQNGKPISDEDAAKMNRYHTQLISTYQTHIRSTVGRIMRYYRENPNERK</sequence>